<accession>A0A2V1DL12</accession>
<feature type="compositionally biased region" description="Basic and acidic residues" evidence="1">
    <location>
        <begin position="38"/>
        <end position="48"/>
    </location>
</feature>
<evidence type="ECO:0000256" key="1">
    <source>
        <dbReference type="SAM" id="MobiDB-lite"/>
    </source>
</evidence>
<dbReference type="PANTHER" id="PTHR35392">
    <property type="entry name" value="ZN(II)2CYS6 TRANSCRIPTION FACTOR (EUROFUNG)-RELATED-RELATED"/>
    <property type="match status" value="1"/>
</dbReference>
<evidence type="ECO:0000313" key="2">
    <source>
        <dbReference type="EMBL" id="PVH98876.1"/>
    </source>
</evidence>
<organism evidence="2 3">
    <name type="scientific">Periconia macrospinosa</name>
    <dbReference type="NCBI Taxonomy" id="97972"/>
    <lineage>
        <taxon>Eukaryota</taxon>
        <taxon>Fungi</taxon>
        <taxon>Dikarya</taxon>
        <taxon>Ascomycota</taxon>
        <taxon>Pezizomycotina</taxon>
        <taxon>Dothideomycetes</taxon>
        <taxon>Pleosporomycetidae</taxon>
        <taxon>Pleosporales</taxon>
        <taxon>Massarineae</taxon>
        <taxon>Periconiaceae</taxon>
        <taxon>Periconia</taxon>
    </lineage>
</organism>
<proteinExistence type="predicted"/>
<dbReference type="OrthoDB" id="5362630at2759"/>
<feature type="compositionally biased region" description="Low complexity" evidence="1">
    <location>
        <begin position="14"/>
        <end position="35"/>
    </location>
</feature>
<gene>
    <name evidence="2" type="ORF">DM02DRAFT_656926</name>
</gene>
<dbReference type="EMBL" id="KZ805404">
    <property type="protein sequence ID" value="PVH98876.1"/>
    <property type="molecule type" value="Genomic_DNA"/>
</dbReference>
<dbReference type="AlphaFoldDB" id="A0A2V1DL12"/>
<dbReference type="PANTHER" id="PTHR35392:SF3">
    <property type="entry name" value="ZN(2)-C6 FUNGAL-TYPE DOMAIN-CONTAINING PROTEIN"/>
    <property type="match status" value="1"/>
</dbReference>
<reference evidence="2 3" key="1">
    <citation type="journal article" date="2018" name="Sci. Rep.">
        <title>Comparative genomics provides insights into the lifestyle and reveals functional heterogeneity of dark septate endophytic fungi.</title>
        <authorList>
            <person name="Knapp D.G."/>
            <person name="Nemeth J.B."/>
            <person name="Barry K."/>
            <person name="Hainaut M."/>
            <person name="Henrissat B."/>
            <person name="Johnson J."/>
            <person name="Kuo A."/>
            <person name="Lim J.H.P."/>
            <person name="Lipzen A."/>
            <person name="Nolan M."/>
            <person name="Ohm R.A."/>
            <person name="Tamas L."/>
            <person name="Grigoriev I.V."/>
            <person name="Spatafora J.W."/>
            <person name="Nagy L.G."/>
            <person name="Kovacs G.M."/>
        </authorList>
    </citation>
    <scope>NUCLEOTIDE SEQUENCE [LARGE SCALE GENOMIC DNA]</scope>
    <source>
        <strain evidence="2 3">DSE2036</strain>
    </source>
</reference>
<keyword evidence="3" id="KW-1185">Reference proteome</keyword>
<dbReference type="Proteomes" id="UP000244855">
    <property type="component" value="Unassembled WGS sequence"/>
</dbReference>
<evidence type="ECO:0000313" key="3">
    <source>
        <dbReference type="Proteomes" id="UP000244855"/>
    </source>
</evidence>
<sequence>MVRTSNSQRARPRAALSAQPSTPSSATLSPKTSSSRTLSDHASQHQESHYTVSWLDSNATDDSNFIENSPRGAHQTAYLTPSHSSDPRALNTASQVAEAISPYESALWAKPLRMQMKWITRQHVVLSVRYAALSEDSPYISLKCSHFEPEDSDIVHRKWGNQPQQIREIPSYCAVDVTEIFSQLEELIQGYTQYYYRQMNINPWKVPGIEPSTIPNIVTSTFKIALKYQERSRIVRDAVRIWIGSRLCAAKRTLLSEESLGMSVINVEDAPDFGHIPIPPMLDYQLDTIMIQWMESGMKQMLKQLWSILLKRHKKDWFEVYLSIFILIHNLEVVFECQKVYIQLHQDAPYGRKIAAFSEPMLEQWQWTAKHLLFVYHYHMRRAAFGDAPMFQESFLDDAIAFADLDDEDQDYLRIANHWITEQVPECGMSAYADVHQMTWCRNLMQNPKSA</sequence>
<feature type="region of interest" description="Disordered" evidence="1">
    <location>
        <begin position="1"/>
        <end position="50"/>
    </location>
</feature>
<name>A0A2V1DL12_9PLEO</name>
<dbReference type="STRING" id="97972.A0A2V1DL12"/>
<protein>
    <submittedName>
        <fullName evidence="2">Uncharacterized protein</fullName>
    </submittedName>
</protein>
<dbReference type="InterPro" id="IPR052973">
    <property type="entry name" value="Fungal_sec-metab_reg_TF"/>
</dbReference>